<protein>
    <submittedName>
        <fullName evidence="9">DNA-(Apurinic or apyrimidinic site) lyase</fullName>
    </submittedName>
</protein>
<dbReference type="GO" id="GO:0016787">
    <property type="term" value="F:hydrolase activity"/>
    <property type="evidence" value="ECO:0007669"/>
    <property type="project" value="UniProtKB-KW"/>
</dbReference>
<dbReference type="SUPFAM" id="SSF56672">
    <property type="entry name" value="DNA/RNA polymerases"/>
    <property type="match status" value="1"/>
</dbReference>
<evidence type="ECO:0000256" key="7">
    <source>
        <dbReference type="SAM" id="MobiDB-lite"/>
    </source>
</evidence>
<feature type="region of interest" description="Disordered" evidence="7">
    <location>
        <begin position="904"/>
        <end position="924"/>
    </location>
</feature>
<evidence type="ECO:0000256" key="5">
    <source>
        <dbReference type="ARBA" id="ARBA00022801"/>
    </source>
</evidence>
<dbReference type="Pfam" id="PF02562">
    <property type="entry name" value="PhoH"/>
    <property type="match status" value="1"/>
</dbReference>
<dbReference type="InterPro" id="IPR027417">
    <property type="entry name" value="P-loop_NTPase"/>
</dbReference>
<dbReference type="GO" id="GO:0003964">
    <property type="term" value="F:RNA-directed DNA polymerase activity"/>
    <property type="evidence" value="ECO:0007669"/>
    <property type="project" value="UniProtKB-KW"/>
</dbReference>
<dbReference type="GO" id="GO:0004519">
    <property type="term" value="F:endonuclease activity"/>
    <property type="evidence" value="ECO:0007669"/>
    <property type="project" value="UniProtKB-KW"/>
</dbReference>
<dbReference type="InterPro" id="IPR043502">
    <property type="entry name" value="DNA/RNA_pol_sf"/>
</dbReference>
<organism evidence="9 10">
    <name type="scientific">Perkinsus olseni</name>
    <name type="common">Perkinsus atlanticus</name>
    <dbReference type="NCBI Taxonomy" id="32597"/>
    <lineage>
        <taxon>Eukaryota</taxon>
        <taxon>Sar</taxon>
        <taxon>Alveolata</taxon>
        <taxon>Perkinsozoa</taxon>
        <taxon>Perkinsea</taxon>
        <taxon>Perkinsida</taxon>
        <taxon>Perkinsidae</taxon>
        <taxon>Perkinsus</taxon>
    </lineage>
</organism>
<dbReference type="InterPro" id="IPR043128">
    <property type="entry name" value="Rev_trsase/Diguanyl_cyclase"/>
</dbReference>
<dbReference type="SUPFAM" id="SSF52540">
    <property type="entry name" value="P-loop containing nucleoside triphosphate hydrolases"/>
    <property type="match status" value="1"/>
</dbReference>
<reference evidence="9 10" key="1">
    <citation type="submission" date="2020-04" db="EMBL/GenBank/DDBJ databases">
        <title>Perkinsus olseni comparative genomics.</title>
        <authorList>
            <person name="Bogema D.R."/>
        </authorList>
    </citation>
    <scope>NUCLEOTIDE SEQUENCE [LARGE SCALE GENOMIC DNA]</scope>
    <source>
        <strain evidence="9">00978-12</strain>
    </source>
</reference>
<evidence type="ECO:0000256" key="3">
    <source>
        <dbReference type="ARBA" id="ARBA00022722"/>
    </source>
</evidence>
<dbReference type="CDD" id="cd09274">
    <property type="entry name" value="RNase_HI_RT_Ty3"/>
    <property type="match status" value="1"/>
</dbReference>
<dbReference type="InterPro" id="IPR000477">
    <property type="entry name" value="RT_dom"/>
</dbReference>
<dbReference type="InterPro" id="IPR050951">
    <property type="entry name" value="Retrovirus_Pol_polyprotein"/>
</dbReference>
<evidence type="ECO:0000313" key="10">
    <source>
        <dbReference type="Proteomes" id="UP000541610"/>
    </source>
</evidence>
<feature type="domain" description="Reverse transcriptase" evidence="8">
    <location>
        <begin position="104"/>
        <end position="283"/>
    </location>
</feature>
<keyword evidence="5" id="KW-0378">Hydrolase</keyword>
<feature type="compositionally biased region" description="Basic and acidic residues" evidence="7">
    <location>
        <begin position="904"/>
        <end position="916"/>
    </location>
</feature>
<keyword evidence="9" id="KW-0456">Lyase</keyword>
<gene>
    <name evidence="9" type="primary">APEX1_4</name>
    <name evidence="9" type="ORF">FOZ60_015977</name>
</gene>
<dbReference type="OrthoDB" id="413961at2759"/>
<accession>A0A7J6N4J0</accession>
<dbReference type="InterPro" id="IPR041373">
    <property type="entry name" value="RT_RNaseH"/>
</dbReference>
<dbReference type="FunFam" id="3.30.70.270:FF:000020">
    <property type="entry name" value="Transposon Tf2-6 polyprotein-like Protein"/>
    <property type="match status" value="1"/>
</dbReference>
<keyword evidence="2" id="KW-0548">Nucleotidyltransferase</keyword>
<evidence type="ECO:0000259" key="8">
    <source>
        <dbReference type="PROSITE" id="PS50878"/>
    </source>
</evidence>
<feature type="region of interest" description="Disordered" evidence="7">
    <location>
        <begin position="969"/>
        <end position="1002"/>
    </location>
</feature>
<sequence>MTPYDTSTTPLDPATILVNDSTAPVSSNSLINPVTVPAAGTRSLSAGRGPVQDAVDNIEGRIFGGRVPPGRTRLHNGLRCDFSHSSTSFVASMRALEEHVKELLSQDLIEPSQSEWQSPVMFIAKKGGGWRVVQDFRRLNQLTEIPRYPLPLVAQVLDELSSSRIYSAFDAKSGFWQVPLASKSRYLTAFGTHMGQFQWRRMPMGLAGSPPTYQRGMNRSYAPILYRCCILYLDDAVLYTLLMVDHFEALDLFMDLTRDADITLTARKMQLFRTSLKYVGMRISAEGVRMDESKVSAIVDMRLDAESPLKNVRSFLGSTNYFRKWLKDYARITAPLRRVLKKGERGWDEECDAAVATLKRLLTSDPLLVWPDFAREFELHTDASDVGYGAILVQRDAEDRERVIAYGSRAVGDLDKVWTSQEKECYSAVIFVEEFRPYLQDRPFKLVTDAANLRWLLTTEHTTQRLMRWAIRLSAYGIEIVHREGRLNVVADMLSRNVPNPSGAPLAMGSVVATVGQAGGVNQSSSTAGSENVREYMEALRDPSAEVVVVSGPAGTGKTMLACEAAARALDRGEVRQIVVTRPVVPVGREIGYIKGSVSEKMSLWVKPLLTYLSRFLSEDKLRELQADGAFQVIPISMIRGFSLENTWIIVDEAQNCSSSELWAILTRVGVGSRLIVMGDLTQCDLSGPSGLADVLSRVATLQGPDSARIRRVTLTQADCKRSPVVKLLLELREGGRTCAVDAQPQGMDYLGYDDLPSGSAGSLQDWVGHTAGLVTVSKNVLGLSPETWEMRGVLRTTLGLIKDASIPLVSTFDAVRFERAGVRLVRRGCVVSAEVAVAALDMGFPISKDIDISSSSFLPGLAPELVEWIGPCAMDEIDEALSIYCATGGSSLVVAEVREEAEAQVHHRPGRRDEVTPPAARTRRQAAYDNPCQKYGCTRAAVVRDGAPSLCKYCIDLCSNEVCRRPRADEPALRPPPAPQQLPGGTRPPNIRPSIKVDSIF</sequence>
<dbReference type="Gene3D" id="3.30.70.270">
    <property type="match status" value="2"/>
</dbReference>
<evidence type="ECO:0000256" key="6">
    <source>
        <dbReference type="ARBA" id="ARBA00022918"/>
    </source>
</evidence>
<dbReference type="GO" id="GO:0005524">
    <property type="term" value="F:ATP binding"/>
    <property type="evidence" value="ECO:0007669"/>
    <property type="project" value="InterPro"/>
</dbReference>
<dbReference type="GO" id="GO:0016829">
    <property type="term" value="F:lyase activity"/>
    <property type="evidence" value="ECO:0007669"/>
    <property type="project" value="UniProtKB-KW"/>
</dbReference>
<dbReference type="EMBL" id="JABANP010000828">
    <property type="protein sequence ID" value="KAF4678832.1"/>
    <property type="molecule type" value="Genomic_DNA"/>
</dbReference>
<dbReference type="AlphaFoldDB" id="A0A7J6N4J0"/>
<keyword evidence="1" id="KW-0808">Transferase</keyword>
<dbReference type="Pfam" id="PF17917">
    <property type="entry name" value="RT_RNaseH"/>
    <property type="match status" value="1"/>
</dbReference>
<keyword evidence="3" id="KW-0540">Nuclease</keyword>
<evidence type="ECO:0000313" key="9">
    <source>
        <dbReference type="EMBL" id="KAF4678832.1"/>
    </source>
</evidence>
<dbReference type="InterPro" id="IPR003714">
    <property type="entry name" value="PhoH"/>
</dbReference>
<keyword evidence="6" id="KW-0695">RNA-directed DNA polymerase</keyword>
<evidence type="ECO:0000256" key="2">
    <source>
        <dbReference type="ARBA" id="ARBA00022695"/>
    </source>
</evidence>
<proteinExistence type="predicted"/>
<dbReference type="PANTHER" id="PTHR37984">
    <property type="entry name" value="PROTEIN CBG26694"/>
    <property type="match status" value="1"/>
</dbReference>
<dbReference type="PROSITE" id="PS50878">
    <property type="entry name" value="RT_POL"/>
    <property type="match status" value="1"/>
</dbReference>
<comment type="caution">
    <text evidence="9">The sequence shown here is derived from an EMBL/GenBank/DDBJ whole genome shotgun (WGS) entry which is preliminary data.</text>
</comment>
<dbReference type="Proteomes" id="UP000541610">
    <property type="component" value="Unassembled WGS sequence"/>
</dbReference>
<dbReference type="CDD" id="cd01647">
    <property type="entry name" value="RT_LTR"/>
    <property type="match status" value="1"/>
</dbReference>
<dbReference type="Gene3D" id="3.10.10.10">
    <property type="entry name" value="HIV Type 1 Reverse Transcriptase, subunit A, domain 1"/>
    <property type="match status" value="1"/>
</dbReference>
<dbReference type="PANTHER" id="PTHR37984:SF5">
    <property type="entry name" value="PROTEIN NYNRIN-LIKE"/>
    <property type="match status" value="1"/>
</dbReference>
<dbReference type="Pfam" id="PF00078">
    <property type="entry name" value="RVT_1"/>
    <property type="match status" value="1"/>
</dbReference>
<evidence type="ECO:0000256" key="4">
    <source>
        <dbReference type="ARBA" id="ARBA00022759"/>
    </source>
</evidence>
<evidence type="ECO:0000256" key="1">
    <source>
        <dbReference type="ARBA" id="ARBA00022679"/>
    </source>
</evidence>
<keyword evidence="4" id="KW-0255">Endonuclease</keyword>
<name>A0A7J6N4J0_PEROL</name>
<dbReference type="Gene3D" id="3.40.50.300">
    <property type="entry name" value="P-loop containing nucleotide triphosphate hydrolases"/>
    <property type="match status" value="1"/>
</dbReference>